<dbReference type="Proteomes" id="UP000198970">
    <property type="component" value="Chromosome I"/>
</dbReference>
<dbReference type="EMBL" id="LT630003">
    <property type="protein sequence ID" value="SET74852.1"/>
    <property type="molecule type" value="Genomic_DNA"/>
</dbReference>
<organism evidence="1 2">
    <name type="scientific">Lacrimispora sphenoides JCM 1415</name>
    <dbReference type="NCBI Taxonomy" id="1297793"/>
    <lineage>
        <taxon>Bacteria</taxon>
        <taxon>Bacillati</taxon>
        <taxon>Bacillota</taxon>
        <taxon>Clostridia</taxon>
        <taxon>Lachnospirales</taxon>
        <taxon>Lachnospiraceae</taxon>
        <taxon>Lacrimispora</taxon>
    </lineage>
</organism>
<reference evidence="1 2" key="1">
    <citation type="submission" date="2016-10" db="EMBL/GenBank/DDBJ databases">
        <authorList>
            <person name="Varghese N."/>
            <person name="Submissions S."/>
        </authorList>
    </citation>
    <scope>NUCLEOTIDE SEQUENCE [LARGE SCALE GENOMIC DNA]</scope>
    <source>
        <strain evidence="1 2">ATCC 19403</strain>
    </source>
</reference>
<accession>A0ABY1C6U4</accession>
<gene>
    <name evidence="1" type="ORF">SAMN02745906_1604</name>
</gene>
<sequence length="39" mass="4828">MGKVWYVKVEKKEYQIKLNSSKILVNEETEKRMRWEVNL</sequence>
<proteinExistence type="predicted"/>
<evidence type="ECO:0000313" key="2">
    <source>
        <dbReference type="Proteomes" id="UP000198970"/>
    </source>
</evidence>
<protein>
    <submittedName>
        <fullName evidence="1">Uncharacterized protein</fullName>
    </submittedName>
</protein>
<name>A0ABY1C6U4_9FIRM</name>
<keyword evidence="2" id="KW-1185">Reference proteome</keyword>
<evidence type="ECO:0000313" key="1">
    <source>
        <dbReference type="EMBL" id="SET74852.1"/>
    </source>
</evidence>